<evidence type="ECO:0000313" key="1">
    <source>
        <dbReference type="EnsemblMetazoa" id="PPA45391.1"/>
    </source>
</evidence>
<proteinExistence type="predicted"/>
<evidence type="ECO:0000313" key="2">
    <source>
        <dbReference type="Proteomes" id="UP000005239"/>
    </source>
</evidence>
<keyword evidence="2" id="KW-1185">Reference proteome</keyword>
<dbReference type="AlphaFoldDB" id="A0A2A6BIS6"/>
<accession>A0A2A6BIS6</accession>
<organism evidence="1 2">
    <name type="scientific">Pristionchus pacificus</name>
    <name type="common">Parasitic nematode worm</name>
    <dbReference type="NCBI Taxonomy" id="54126"/>
    <lineage>
        <taxon>Eukaryota</taxon>
        <taxon>Metazoa</taxon>
        <taxon>Ecdysozoa</taxon>
        <taxon>Nematoda</taxon>
        <taxon>Chromadorea</taxon>
        <taxon>Rhabditida</taxon>
        <taxon>Rhabditina</taxon>
        <taxon>Diplogasteromorpha</taxon>
        <taxon>Diplogasteroidea</taxon>
        <taxon>Neodiplogasteridae</taxon>
        <taxon>Pristionchus</taxon>
    </lineage>
</organism>
<dbReference type="EnsemblMetazoa" id="PPA45391.1">
    <property type="protein sequence ID" value="PPA45391.1"/>
    <property type="gene ID" value="WBGene00283760"/>
</dbReference>
<name>A0A2A6BIS6_PRIPA</name>
<sequence>MMPATNAPPPPVLDGISIVDVEISPPVERVSSGSSILKEPSELGILISTVVPLRLVYKGFFQAKAATSWVHTLVSGLTDTRWDTCVHRPGTMFSLLTTGEAQREPAREK</sequence>
<accession>A0A8R1ZAK8</accession>
<dbReference type="Proteomes" id="UP000005239">
    <property type="component" value="Unassembled WGS sequence"/>
</dbReference>
<reference evidence="2" key="1">
    <citation type="journal article" date="2008" name="Nat. Genet.">
        <title>The Pristionchus pacificus genome provides a unique perspective on nematode lifestyle and parasitism.</title>
        <authorList>
            <person name="Dieterich C."/>
            <person name="Clifton S.W."/>
            <person name="Schuster L.N."/>
            <person name="Chinwalla A."/>
            <person name="Delehaunty K."/>
            <person name="Dinkelacker I."/>
            <person name="Fulton L."/>
            <person name="Fulton R."/>
            <person name="Godfrey J."/>
            <person name="Minx P."/>
            <person name="Mitreva M."/>
            <person name="Roeseler W."/>
            <person name="Tian H."/>
            <person name="Witte H."/>
            <person name="Yang S.P."/>
            <person name="Wilson R.K."/>
            <person name="Sommer R.J."/>
        </authorList>
    </citation>
    <scope>NUCLEOTIDE SEQUENCE [LARGE SCALE GENOMIC DNA]</scope>
    <source>
        <strain evidence="2">PS312</strain>
    </source>
</reference>
<protein>
    <submittedName>
        <fullName evidence="1">Uncharacterized protein</fullName>
    </submittedName>
</protein>
<gene>
    <name evidence="1" type="primary">WBGene00283760</name>
</gene>
<reference evidence="1" key="2">
    <citation type="submission" date="2022-06" db="UniProtKB">
        <authorList>
            <consortium name="EnsemblMetazoa"/>
        </authorList>
    </citation>
    <scope>IDENTIFICATION</scope>
    <source>
        <strain evidence="1">PS312</strain>
    </source>
</reference>